<evidence type="ECO:0000256" key="15">
    <source>
        <dbReference type="SAM" id="Phobius"/>
    </source>
</evidence>
<keyword evidence="10" id="KW-0862">Zinc</keyword>
<evidence type="ECO:0000256" key="14">
    <source>
        <dbReference type="PROSITE-ProRule" id="PRU00175"/>
    </source>
</evidence>
<comment type="similarity">
    <text evidence="13">Belongs to the RING-type zinc finger family. ATL subfamily.</text>
</comment>
<evidence type="ECO:0000256" key="3">
    <source>
        <dbReference type="ARBA" id="ARBA00004906"/>
    </source>
</evidence>
<dbReference type="PROSITE" id="PS50089">
    <property type="entry name" value="ZF_RING_2"/>
    <property type="match status" value="1"/>
</dbReference>
<comment type="catalytic activity">
    <reaction evidence="1">
        <text>S-ubiquitinyl-[E2 ubiquitin-conjugating enzyme]-L-cysteine + [acceptor protein]-L-lysine = [E2 ubiquitin-conjugating enzyme]-L-cysteine + N(6)-ubiquitinyl-[acceptor protein]-L-lysine.</text>
        <dbReference type="EC" id="2.3.2.27"/>
    </reaction>
</comment>
<dbReference type="EC" id="2.3.2.27" evidence="4"/>
<evidence type="ECO:0000313" key="18">
    <source>
        <dbReference type="Proteomes" id="UP001603857"/>
    </source>
</evidence>
<evidence type="ECO:0000256" key="8">
    <source>
        <dbReference type="ARBA" id="ARBA00022771"/>
    </source>
</evidence>
<dbReference type="CDD" id="cd16461">
    <property type="entry name" value="RING-H2_EL5-like"/>
    <property type="match status" value="1"/>
</dbReference>
<dbReference type="InterPro" id="IPR001841">
    <property type="entry name" value="Znf_RING"/>
</dbReference>
<dbReference type="SUPFAM" id="SSF57850">
    <property type="entry name" value="RING/U-box"/>
    <property type="match status" value="1"/>
</dbReference>
<evidence type="ECO:0000256" key="4">
    <source>
        <dbReference type="ARBA" id="ARBA00012483"/>
    </source>
</evidence>
<reference evidence="17 18" key="1">
    <citation type="submission" date="2024-08" db="EMBL/GenBank/DDBJ databases">
        <title>Insights into the chromosomal genome structure of Flemingia macrophylla.</title>
        <authorList>
            <person name="Ding Y."/>
            <person name="Zhao Y."/>
            <person name="Bi W."/>
            <person name="Wu M."/>
            <person name="Zhao G."/>
            <person name="Gong Y."/>
            <person name="Li W."/>
            <person name="Zhang P."/>
        </authorList>
    </citation>
    <scope>NUCLEOTIDE SEQUENCE [LARGE SCALE GENOMIC DNA]</scope>
    <source>
        <strain evidence="17">DYQJB</strain>
        <tissue evidence="17">Leaf</tissue>
    </source>
</reference>
<dbReference type="AlphaFoldDB" id="A0ABD1MKW9"/>
<dbReference type="GO" id="GO:0061630">
    <property type="term" value="F:ubiquitin protein ligase activity"/>
    <property type="evidence" value="ECO:0007669"/>
    <property type="project" value="UniProtKB-EC"/>
</dbReference>
<comment type="subcellular location">
    <subcellularLocation>
        <location evidence="2">Membrane</location>
        <topology evidence="2">Single-pass membrane protein</topology>
    </subcellularLocation>
</comment>
<evidence type="ECO:0000256" key="9">
    <source>
        <dbReference type="ARBA" id="ARBA00022786"/>
    </source>
</evidence>
<dbReference type="SMART" id="SM00184">
    <property type="entry name" value="RING"/>
    <property type="match status" value="1"/>
</dbReference>
<dbReference type="Gene3D" id="3.30.40.10">
    <property type="entry name" value="Zinc/RING finger domain, C3HC4 (zinc finger)"/>
    <property type="match status" value="1"/>
</dbReference>
<dbReference type="EMBL" id="JBGMDY010000004">
    <property type="protein sequence ID" value="KAL2336462.1"/>
    <property type="molecule type" value="Genomic_DNA"/>
</dbReference>
<dbReference type="PANTHER" id="PTHR46913">
    <property type="entry name" value="RING-H2 FINGER PROTEIN ATL16"/>
    <property type="match status" value="1"/>
</dbReference>
<evidence type="ECO:0000259" key="16">
    <source>
        <dbReference type="PROSITE" id="PS50089"/>
    </source>
</evidence>
<evidence type="ECO:0000256" key="7">
    <source>
        <dbReference type="ARBA" id="ARBA00022723"/>
    </source>
</evidence>
<proteinExistence type="inferred from homology"/>
<evidence type="ECO:0000256" key="12">
    <source>
        <dbReference type="ARBA" id="ARBA00023136"/>
    </source>
</evidence>
<feature type="domain" description="RING-type" evidence="16">
    <location>
        <begin position="79"/>
        <end position="121"/>
    </location>
</feature>
<dbReference type="InterPro" id="IPR044600">
    <property type="entry name" value="ATL1/ATL16-like"/>
</dbReference>
<organism evidence="17 18">
    <name type="scientific">Flemingia macrophylla</name>
    <dbReference type="NCBI Taxonomy" id="520843"/>
    <lineage>
        <taxon>Eukaryota</taxon>
        <taxon>Viridiplantae</taxon>
        <taxon>Streptophyta</taxon>
        <taxon>Embryophyta</taxon>
        <taxon>Tracheophyta</taxon>
        <taxon>Spermatophyta</taxon>
        <taxon>Magnoliopsida</taxon>
        <taxon>eudicotyledons</taxon>
        <taxon>Gunneridae</taxon>
        <taxon>Pentapetalae</taxon>
        <taxon>rosids</taxon>
        <taxon>fabids</taxon>
        <taxon>Fabales</taxon>
        <taxon>Fabaceae</taxon>
        <taxon>Papilionoideae</taxon>
        <taxon>50 kb inversion clade</taxon>
        <taxon>NPAAA clade</taxon>
        <taxon>indigoferoid/millettioid clade</taxon>
        <taxon>Phaseoleae</taxon>
        <taxon>Flemingia</taxon>
    </lineage>
</organism>
<dbReference type="GO" id="GO:0008270">
    <property type="term" value="F:zinc ion binding"/>
    <property type="evidence" value="ECO:0007669"/>
    <property type="project" value="UniProtKB-KW"/>
</dbReference>
<comment type="pathway">
    <text evidence="3">Protein modification; protein ubiquitination.</text>
</comment>
<evidence type="ECO:0000256" key="6">
    <source>
        <dbReference type="ARBA" id="ARBA00022692"/>
    </source>
</evidence>
<dbReference type="Pfam" id="PF13639">
    <property type="entry name" value="zf-RING_2"/>
    <property type="match status" value="1"/>
</dbReference>
<evidence type="ECO:0000256" key="11">
    <source>
        <dbReference type="ARBA" id="ARBA00022989"/>
    </source>
</evidence>
<keyword evidence="7" id="KW-0479">Metal-binding</keyword>
<feature type="transmembrane region" description="Helical" evidence="15">
    <location>
        <begin position="6"/>
        <end position="31"/>
    </location>
</feature>
<gene>
    <name evidence="17" type="ORF">Fmac_010908</name>
</gene>
<keyword evidence="11 15" id="KW-1133">Transmembrane helix</keyword>
<evidence type="ECO:0000256" key="5">
    <source>
        <dbReference type="ARBA" id="ARBA00022679"/>
    </source>
</evidence>
<keyword evidence="18" id="KW-1185">Reference proteome</keyword>
<dbReference type="GO" id="GO:0016020">
    <property type="term" value="C:membrane"/>
    <property type="evidence" value="ECO:0007669"/>
    <property type="project" value="UniProtKB-SubCell"/>
</dbReference>
<evidence type="ECO:0000256" key="1">
    <source>
        <dbReference type="ARBA" id="ARBA00000900"/>
    </source>
</evidence>
<accession>A0ABD1MKW9</accession>
<keyword evidence="6 15" id="KW-0812">Transmembrane</keyword>
<keyword evidence="9" id="KW-0833">Ubl conjugation pathway</keyword>
<keyword evidence="12 15" id="KW-0472">Membrane</keyword>
<dbReference type="PANTHER" id="PTHR46913:SF1">
    <property type="entry name" value="RING-H2 FINGER PROTEIN ATL16"/>
    <property type="match status" value="1"/>
</dbReference>
<keyword evidence="8 14" id="KW-0863">Zinc-finger</keyword>
<name>A0ABD1MKW9_9FABA</name>
<dbReference type="InterPro" id="IPR013083">
    <property type="entry name" value="Znf_RING/FYVE/PHD"/>
</dbReference>
<sequence length="151" mass="16853">MLPMMTLYPGILIVAALIISFTFFTLTMLGWCTHTSHMRSIPTTGTSFEDKFSPCMSLESHSITFRYKAAEGITNQSECVICLTPFEEEDSVRKLHSCKHIFHTSCIDKWLGSHSGCPLCRTQIDEVNSPNSGVALEGNDQNQMIMIIVNS</sequence>
<comment type="caution">
    <text evidence="17">The sequence shown here is derived from an EMBL/GenBank/DDBJ whole genome shotgun (WGS) entry which is preliminary data.</text>
</comment>
<keyword evidence="5" id="KW-0808">Transferase</keyword>
<evidence type="ECO:0000256" key="2">
    <source>
        <dbReference type="ARBA" id="ARBA00004167"/>
    </source>
</evidence>
<evidence type="ECO:0000313" key="17">
    <source>
        <dbReference type="EMBL" id="KAL2336462.1"/>
    </source>
</evidence>
<protein>
    <recommendedName>
        <fullName evidence="4">RING-type E3 ubiquitin transferase</fullName>
        <ecNumber evidence="4">2.3.2.27</ecNumber>
    </recommendedName>
</protein>
<dbReference type="Proteomes" id="UP001603857">
    <property type="component" value="Unassembled WGS sequence"/>
</dbReference>
<evidence type="ECO:0000256" key="10">
    <source>
        <dbReference type="ARBA" id="ARBA00022833"/>
    </source>
</evidence>
<evidence type="ECO:0000256" key="13">
    <source>
        <dbReference type="ARBA" id="ARBA00024209"/>
    </source>
</evidence>